<dbReference type="OrthoDB" id="5846617at2759"/>
<feature type="region of interest" description="Disordered" evidence="1">
    <location>
        <begin position="381"/>
        <end position="404"/>
    </location>
</feature>
<name>A0A3P6URF3_LITSI</name>
<organism evidence="2 3">
    <name type="scientific">Litomosoides sigmodontis</name>
    <name type="common">Filarial nematode worm</name>
    <dbReference type="NCBI Taxonomy" id="42156"/>
    <lineage>
        <taxon>Eukaryota</taxon>
        <taxon>Metazoa</taxon>
        <taxon>Ecdysozoa</taxon>
        <taxon>Nematoda</taxon>
        <taxon>Chromadorea</taxon>
        <taxon>Rhabditida</taxon>
        <taxon>Spirurina</taxon>
        <taxon>Spiruromorpha</taxon>
        <taxon>Filarioidea</taxon>
        <taxon>Onchocercidae</taxon>
        <taxon>Litomosoides</taxon>
    </lineage>
</organism>
<feature type="compositionally biased region" description="Basic and acidic residues" evidence="1">
    <location>
        <begin position="102"/>
        <end position="118"/>
    </location>
</feature>
<reference evidence="2 3" key="1">
    <citation type="submission" date="2018-08" db="EMBL/GenBank/DDBJ databases">
        <authorList>
            <person name="Laetsch R D."/>
            <person name="Stevens L."/>
            <person name="Kumar S."/>
            <person name="Blaxter L. M."/>
        </authorList>
    </citation>
    <scope>NUCLEOTIDE SEQUENCE [LARGE SCALE GENOMIC DNA]</scope>
</reference>
<evidence type="ECO:0000256" key="1">
    <source>
        <dbReference type="SAM" id="MobiDB-lite"/>
    </source>
</evidence>
<protein>
    <recommendedName>
        <fullName evidence="4">PPM-type phosphatase domain-containing protein</fullName>
    </recommendedName>
</protein>
<dbReference type="AlphaFoldDB" id="A0A3P6URF3"/>
<sequence length="451" mass="50144">PLPRGDYTRGTFLPPLPSNFMRKPLLPIPEGECVNRPPLQPPQVNHVYRPPAQDNCVQESPQQTNCRHAAPPSSRIKRCLGNRKCETRGTSLASISEGADSNADKNEHAVGHGGERCRNGTAFSATTSQQPLTTTSLEGTCSNDNNKFLHAAEGPASNQHSAEDSACTKSSEVASVRSGEKLDMMYSSLYGESIPSHTSVAIVFIYGEKMFIGSIGDSRIVLLRQKCHYLDAVYLNDPPLTWYPVTSAKNSRSNRGQYILFEKPIVRGGFLIDDSSIFLLMFNDGVTTNMLNLDNYYHTSHEVNRRSVEMVIKILKNYPAEDVAHKFVTYIQQSFNQKYESDTIIDGITCESMSFLFADLKGLIPNHITCNQLLQTYPSRPDITEPNAQSYSRTTESNNSSSIGNVQVVSQEAYNCEENRCQAEMKNASIANDDNTWVFIRTDSNGMGYFN</sequence>
<evidence type="ECO:0008006" key="4">
    <source>
        <dbReference type="Google" id="ProtNLM"/>
    </source>
</evidence>
<dbReference type="STRING" id="42156.A0A3P6URF3"/>
<feature type="region of interest" description="Disordered" evidence="1">
    <location>
        <begin position="95"/>
        <end position="170"/>
    </location>
</feature>
<feature type="compositionally biased region" description="Polar residues" evidence="1">
    <location>
        <begin position="386"/>
        <end position="404"/>
    </location>
</feature>
<accession>A0A3P6URF3</accession>
<feature type="non-terminal residue" evidence="2">
    <location>
        <position position="1"/>
    </location>
</feature>
<proteinExistence type="predicted"/>
<feature type="compositionally biased region" description="Low complexity" evidence="1">
    <location>
        <begin position="126"/>
        <end position="137"/>
    </location>
</feature>
<dbReference type="EMBL" id="UYRX01000320">
    <property type="protein sequence ID" value="VDK80041.1"/>
    <property type="molecule type" value="Genomic_DNA"/>
</dbReference>
<keyword evidence="3" id="KW-1185">Reference proteome</keyword>
<dbReference type="SUPFAM" id="SSF81606">
    <property type="entry name" value="PP2C-like"/>
    <property type="match status" value="1"/>
</dbReference>
<gene>
    <name evidence="2" type="ORF">NLS_LOCUS4753</name>
</gene>
<evidence type="ECO:0000313" key="3">
    <source>
        <dbReference type="Proteomes" id="UP000277928"/>
    </source>
</evidence>
<dbReference type="Proteomes" id="UP000277928">
    <property type="component" value="Unassembled WGS sequence"/>
</dbReference>
<dbReference type="OMA" id="AYNCEEN"/>
<evidence type="ECO:0000313" key="2">
    <source>
        <dbReference type="EMBL" id="VDK80041.1"/>
    </source>
</evidence>
<dbReference type="InterPro" id="IPR036457">
    <property type="entry name" value="PPM-type-like_dom_sf"/>
</dbReference>